<gene>
    <name evidence="1" type="ORF">FTOL_06726</name>
</gene>
<dbReference type="EMBL" id="ONZP01000224">
    <property type="protein sequence ID" value="SPJ78337.1"/>
    <property type="molecule type" value="Genomic_DNA"/>
</dbReference>
<keyword evidence="2" id="KW-1185">Reference proteome</keyword>
<dbReference type="Proteomes" id="UP001187734">
    <property type="component" value="Unassembled WGS sequence"/>
</dbReference>
<proteinExistence type="predicted"/>
<sequence>MVYDYENRGKKLRGLVRDAALQTNEVELITQVYEDSIKYLDKVKAAASLQCELALAKIPKRPERSSLDVPPNTSNFHRPVIMAQMYLKIGPVREFQNILQGVVSSCIDNLSDTVEWKDSQNLVFLAKIIYMLGKIVKSGEKLTRVARILLSAQLSRLDPAVSQKSDDGDTVTGLC</sequence>
<dbReference type="AlphaFoldDB" id="A0AAE8SJ39"/>
<name>A0AAE8SJ39_9HYPO</name>
<reference evidence="1" key="1">
    <citation type="submission" date="2018-03" db="EMBL/GenBank/DDBJ databases">
        <authorList>
            <person name="Guldener U."/>
        </authorList>
    </citation>
    <scope>NUCLEOTIDE SEQUENCE</scope>
</reference>
<comment type="caution">
    <text evidence="1">The sequence shown here is derived from an EMBL/GenBank/DDBJ whole genome shotgun (WGS) entry which is preliminary data.</text>
</comment>
<protein>
    <submittedName>
        <fullName evidence="1">Uncharacterized protein</fullName>
    </submittedName>
</protein>
<accession>A0AAE8SJ39</accession>
<organism evidence="1 2">
    <name type="scientific">Fusarium torulosum</name>
    <dbReference type="NCBI Taxonomy" id="33205"/>
    <lineage>
        <taxon>Eukaryota</taxon>
        <taxon>Fungi</taxon>
        <taxon>Dikarya</taxon>
        <taxon>Ascomycota</taxon>
        <taxon>Pezizomycotina</taxon>
        <taxon>Sordariomycetes</taxon>
        <taxon>Hypocreomycetidae</taxon>
        <taxon>Hypocreales</taxon>
        <taxon>Nectriaceae</taxon>
        <taxon>Fusarium</taxon>
    </lineage>
</organism>
<evidence type="ECO:0000313" key="1">
    <source>
        <dbReference type="EMBL" id="SPJ78337.1"/>
    </source>
</evidence>
<evidence type="ECO:0000313" key="2">
    <source>
        <dbReference type="Proteomes" id="UP001187734"/>
    </source>
</evidence>